<dbReference type="InterPro" id="IPR016488">
    <property type="entry name" value="NADH_Ub_cplx-1_asu_su-6"/>
</dbReference>
<dbReference type="PANTHER" id="PTHR12964">
    <property type="entry name" value="NADH-UBIQUINONE OXIDOREDUCTASE B14 SUBUNIT"/>
    <property type="match status" value="1"/>
</dbReference>
<keyword evidence="8" id="KW-0472">Membrane</keyword>
<evidence type="ECO:0000256" key="8">
    <source>
        <dbReference type="ARBA" id="ARBA00023136"/>
    </source>
</evidence>
<evidence type="ECO:0000256" key="9">
    <source>
        <dbReference type="SAM" id="MobiDB-lite"/>
    </source>
</evidence>
<evidence type="ECO:0000256" key="3">
    <source>
        <dbReference type="ARBA" id="ARBA00022448"/>
    </source>
</evidence>
<gene>
    <name evidence="10" type="ORF">QTG54_005314</name>
</gene>
<keyword evidence="11" id="KW-1185">Reference proteome</keyword>
<protein>
    <submittedName>
        <fullName evidence="10">NADH dehydrogenase [ubiquinone] 1 alpha subcomplex subunit 6</fullName>
    </submittedName>
</protein>
<keyword evidence="5" id="KW-0999">Mitochondrion inner membrane</keyword>
<evidence type="ECO:0000256" key="5">
    <source>
        <dbReference type="ARBA" id="ARBA00022792"/>
    </source>
</evidence>
<dbReference type="CDD" id="cd20266">
    <property type="entry name" value="Complex1_LYR_NDUFA6_LYRM6"/>
    <property type="match status" value="1"/>
</dbReference>
<comment type="similarity">
    <text evidence="2">Belongs to the complex I LYR family.</text>
</comment>
<sequence length="122" mass="13950">MASLQLATKARHAAYINPVPTLYRAIAKELPRVLTIYDIDLPVPEARAGIRSLFQENSQVRDTRVLDMLVEKGYMELEETLLHHKQRPHLLRIFEGFKHKTTGADRKKLGPDSSIDDQFARA</sequence>
<evidence type="ECO:0000313" key="11">
    <source>
        <dbReference type="Proteomes" id="UP001224775"/>
    </source>
</evidence>
<evidence type="ECO:0000256" key="7">
    <source>
        <dbReference type="ARBA" id="ARBA00023128"/>
    </source>
</evidence>
<dbReference type="Proteomes" id="UP001224775">
    <property type="component" value="Unassembled WGS sequence"/>
</dbReference>
<reference evidence="10" key="1">
    <citation type="submission" date="2023-06" db="EMBL/GenBank/DDBJ databases">
        <title>Survivors Of The Sea: Transcriptome response of Skeletonema marinoi to long-term dormancy.</title>
        <authorList>
            <person name="Pinder M.I.M."/>
            <person name="Kourtchenko O."/>
            <person name="Robertson E.K."/>
            <person name="Larsson T."/>
            <person name="Maumus F."/>
            <person name="Osuna-Cruz C.M."/>
            <person name="Vancaester E."/>
            <person name="Stenow R."/>
            <person name="Vandepoele K."/>
            <person name="Ploug H."/>
            <person name="Bruchert V."/>
            <person name="Godhe A."/>
            <person name="Topel M."/>
        </authorList>
    </citation>
    <scope>NUCLEOTIDE SEQUENCE</scope>
    <source>
        <strain evidence="10">R05AC</strain>
    </source>
</reference>
<comment type="subcellular location">
    <subcellularLocation>
        <location evidence="1">Mitochondrion inner membrane</location>
        <topology evidence="1">Peripheral membrane protein</topology>
        <orientation evidence="1">Matrix side</orientation>
    </subcellularLocation>
</comment>
<dbReference type="PANTHER" id="PTHR12964:SF0">
    <property type="entry name" value="NADH DEHYDROGENASE [UBIQUINONE] 1 ALPHA SUBCOMPLEX SUBUNIT 6"/>
    <property type="match status" value="1"/>
</dbReference>
<dbReference type="GO" id="GO:0005743">
    <property type="term" value="C:mitochondrial inner membrane"/>
    <property type="evidence" value="ECO:0007669"/>
    <property type="project" value="UniProtKB-SubCell"/>
</dbReference>
<accession>A0AAD8YCN8</accession>
<dbReference type="InterPro" id="IPR045299">
    <property type="entry name" value="Complex1_LYR_NDUFA6_LYRM6"/>
</dbReference>
<evidence type="ECO:0000256" key="1">
    <source>
        <dbReference type="ARBA" id="ARBA00004443"/>
    </source>
</evidence>
<organism evidence="10 11">
    <name type="scientific">Skeletonema marinoi</name>
    <dbReference type="NCBI Taxonomy" id="267567"/>
    <lineage>
        <taxon>Eukaryota</taxon>
        <taxon>Sar</taxon>
        <taxon>Stramenopiles</taxon>
        <taxon>Ochrophyta</taxon>
        <taxon>Bacillariophyta</taxon>
        <taxon>Coscinodiscophyceae</taxon>
        <taxon>Thalassiosirophycidae</taxon>
        <taxon>Thalassiosirales</taxon>
        <taxon>Skeletonemataceae</taxon>
        <taxon>Skeletonema</taxon>
        <taxon>Skeletonema marinoi-dohrnii complex</taxon>
    </lineage>
</organism>
<keyword evidence="7" id="KW-0496">Mitochondrion</keyword>
<proteinExistence type="inferred from homology"/>
<dbReference type="GO" id="GO:0045271">
    <property type="term" value="C:respiratory chain complex I"/>
    <property type="evidence" value="ECO:0007669"/>
    <property type="project" value="InterPro"/>
</dbReference>
<evidence type="ECO:0000256" key="6">
    <source>
        <dbReference type="ARBA" id="ARBA00022982"/>
    </source>
</evidence>
<evidence type="ECO:0000313" key="10">
    <source>
        <dbReference type="EMBL" id="KAK1743717.1"/>
    </source>
</evidence>
<comment type="caution">
    <text evidence="10">The sequence shown here is derived from an EMBL/GenBank/DDBJ whole genome shotgun (WGS) entry which is preliminary data.</text>
</comment>
<feature type="region of interest" description="Disordered" evidence="9">
    <location>
        <begin position="102"/>
        <end position="122"/>
    </location>
</feature>
<evidence type="ECO:0000256" key="4">
    <source>
        <dbReference type="ARBA" id="ARBA00022660"/>
    </source>
</evidence>
<dbReference type="AlphaFoldDB" id="A0AAD8YCN8"/>
<name>A0AAD8YCN8_9STRA</name>
<keyword evidence="3" id="KW-0813">Transport</keyword>
<evidence type="ECO:0000256" key="2">
    <source>
        <dbReference type="ARBA" id="ARBA00009508"/>
    </source>
</evidence>
<keyword evidence="6" id="KW-0249">Electron transport</keyword>
<dbReference type="EMBL" id="JATAAI010000008">
    <property type="protein sequence ID" value="KAK1743717.1"/>
    <property type="molecule type" value="Genomic_DNA"/>
</dbReference>
<dbReference type="GO" id="GO:0006979">
    <property type="term" value="P:response to oxidative stress"/>
    <property type="evidence" value="ECO:0007669"/>
    <property type="project" value="TreeGrafter"/>
</dbReference>
<keyword evidence="4" id="KW-0679">Respiratory chain</keyword>